<dbReference type="RefSeq" id="WP_344819687.1">
    <property type="nucleotide sequence ID" value="NZ_BAABCP010000001.1"/>
</dbReference>
<evidence type="ECO:0008006" key="3">
    <source>
        <dbReference type="Google" id="ProtNLM"/>
    </source>
</evidence>
<organism evidence="1 2">
    <name type="scientific">Microbacterium soli</name>
    <dbReference type="NCBI Taxonomy" id="446075"/>
    <lineage>
        <taxon>Bacteria</taxon>
        <taxon>Bacillati</taxon>
        <taxon>Actinomycetota</taxon>
        <taxon>Actinomycetes</taxon>
        <taxon>Micrococcales</taxon>
        <taxon>Microbacteriaceae</taxon>
        <taxon>Microbacterium</taxon>
    </lineage>
</organism>
<accession>A0ABP7NFZ1</accession>
<evidence type="ECO:0000313" key="2">
    <source>
        <dbReference type="Proteomes" id="UP001501591"/>
    </source>
</evidence>
<keyword evidence="2" id="KW-1185">Reference proteome</keyword>
<dbReference type="Gene3D" id="6.20.350.10">
    <property type="match status" value="1"/>
</dbReference>
<evidence type="ECO:0000313" key="1">
    <source>
        <dbReference type="EMBL" id="GAA3944190.1"/>
    </source>
</evidence>
<dbReference type="Proteomes" id="UP001501591">
    <property type="component" value="Unassembled WGS sequence"/>
</dbReference>
<dbReference type="EMBL" id="BAABCP010000001">
    <property type="protein sequence ID" value="GAA3944190.1"/>
    <property type="molecule type" value="Genomic_DNA"/>
</dbReference>
<reference evidence="2" key="1">
    <citation type="journal article" date="2019" name="Int. J. Syst. Evol. Microbiol.">
        <title>The Global Catalogue of Microorganisms (GCM) 10K type strain sequencing project: providing services to taxonomists for standard genome sequencing and annotation.</title>
        <authorList>
            <consortium name="The Broad Institute Genomics Platform"/>
            <consortium name="The Broad Institute Genome Sequencing Center for Infectious Disease"/>
            <person name="Wu L."/>
            <person name="Ma J."/>
        </authorList>
    </citation>
    <scope>NUCLEOTIDE SEQUENCE [LARGE SCALE GENOMIC DNA]</scope>
    <source>
        <strain evidence="2">JCM 17024</strain>
    </source>
</reference>
<proteinExistence type="predicted"/>
<name>A0ABP7NFZ1_9MICO</name>
<gene>
    <name evidence="1" type="ORF">GCM10022383_22600</name>
</gene>
<comment type="caution">
    <text evidence="1">The sequence shown here is derived from an EMBL/GenBank/DDBJ whole genome shotgun (WGS) entry which is preliminary data.</text>
</comment>
<sequence length="140" mass="15790">MIHDEHVTQLARAMRMRDAESRGRTAAAWEQLDASEREANLDSARFAPIILTALGLRIVEGEPEGRRDSLTDEELDAGARLEHLRWCRFTRRAGRSGHPDLVPWEELDEPTRELDRLRIRALPEVLAALGYSVIGHDGAS</sequence>
<protein>
    <recommendedName>
        <fullName evidence="3">Ryanodine receptor Ryr domain-containing protein</fullName>
    </recommendedName>
</protein>